<dbReference type="SUPFAM" id="SSF46894">
    <property type="entry name" value="C-terminal effector domain of the bipartite response regulators"/>
    <property type="match status" value="1"/>
</dbReference>
<feature type="DNA-binding region" description="OmpR/PhoB-type" evidence="5">
    <location>
        <begin position="118"/>
        <end position="218"/>
    </location>
</feature>
<dbReference type="SMART" id="SM00862">
    <property type="entry name" value="Trans_reg_C"/>
    <property type="match status" value="1"/>
</dbReference>
<proteinExistence type="predicted"/>
<dbReference type="STRING" id="679192.HMPREF9013_0998"/>
<gene>
    <name evidence="8" type="ORF">HMPREF9013_0998</name>
</gene>
<accession>D2MML5</accession>
<protein>
    <submittedName>
        <fullName evidence="8">Response regulator receiver domain protein</fullName>
    </submittedName>
</protein>
<evidence type="ECO:0000259" key="6">
    <source>
        <dbReference type="PROSITE" id="PS50110"/>
    </source>
</evidence>
<evidence type="ECO:0000313" key="9">
    <source>
        <dbReference type="Proteomes" id="UP000005017"/>
    </source>
</evidence>
<dbReference type="InterPro" id="IPR039420">
    <property type="entry name" value="WalR-like"/>
</dbReference>
<keyword evidence="2 5" id="KW-0238">DNA-binding</keyword>
<dbReference type="Gene3D" id="1.10.10.10">
    <property type="entry name" value="Winged helix-like DNA-binding domain superfamily/Winged helix DNA-binding domain"/>
    <property type="match status" value="1"/>
</dbReference>
<keyword evidence="9" id="KW-1185">Reference proteome</keyword>
<keyword evidence="3" id="KW-0804">Transcription</keyword>
<dbReference type="Gene3D" id="3.40.50.2300">
    <property type="match status" value="1"/>
</dbReference>
<dbReference type="SMART" id="SM00448">
    <property type="entry name" value="REC"/>
    <property type="match status" value="1"/>
</dbReference>
<dbReference type="PROSITE" id="PS50110">
    <property type="entry name" value="RESPONSE_REGULATORY"/>
    <property type="match status" value="1"/>
</dbReference>
<dbReference type="RefSeq" id="WP_006626636.1">
    <property type="nucleotide sequence ID" value="NZ_ADFR01000002.1"/>
</dbReference>
<comment type="caution">
    <text evidence="8">The sequence shown here is derived from an EMBL/GenBank/DDBJ whole genome shotgun (WGS) entry which is preliminary data.</text>
</comment>
<evidence type="ECO:0000256" key="5">
    <source>
        <dbReference type="PROSITE-ProRule" id="PRU01091"/>
    </source>
</evidence>
<dbReference type="Proteomes" id="UP000005017">
    <property type="component" value="Unassembled WGS sequence"/>
</dbReference>
<dbReference type="GO" id="GO:0000976">
    <property type="term" value="F:transcription cis-regulatory region binding"/>
    <property type="evidence" value="ECO:0007669"/>
    <property type="project" value="TreeGrafter"/>
</dbReference>
<dbReference type="InterPro" id="IPR001867">
    <property type="entry name" value="OmpR/PhoB-type_DNA-bd"/>
</dbReference>
<organism evidence="8 9">
    <name type="scientific">Bulleidia extructa W1219</name>
    <dbReference type="NCBI Taxonomy" id="679192"/>
    <lineage>
        <taxon>Bacteria</taxon>
        <taxon>Bacillati</taxon>
        <taxon>Bacillota</taxon>
        <taxon>Erysipelotrichia</taxon>
        <taxon>Erysipelotrichales</taxon>
        <taxon>Erysipelotrichaceae</taxon>
        <taxon>Bulleidia</taxon>
    </lineage>
</organism>
<dbReference type="InterPro" id="IPR036388">
    <property type="entry name" value="WH-like_DNA-bd_sf"/>
</dbReference>
<dbReference type="Gene3D" id="6.10.250.690">
    <property type="match status" value="1"/>
</dbReference>
<reference evidence="9" key="1">
    <citation type="submission" date="2009-12" db="EMBL/GenBank/DDBJ databases">
        <title>Sequence of Clostridiales genomosp. BVAB3 str. UPII9-5.</title>
        <authorList>
            <person name="Madupu R."/>
            <person name="Durkin A.S."/>
            <person name="Torralba M."/>
            <person name="Methe B."/>
            <person name="Sutton G.G."/>
            <person name="Strausberg R.L."/>
            <person name="Nelson K.E."/>
        </authorList>
    </citation>
    <scope>NUCLEOTIDE SEQUENCE [LARGE SCALE GENOMIC DNA]</scope>
    <source>
        <strain evidence="9">W1219</strain>
    </source>
</reference>
<evidence type="ECO:0000256" key="3">
    <source>
        <dbReference type="ARBA" id="ARBA00023163"/>
    </source>
</evidence>
<dbReference type="PANTHER" id="PTHR48111:SF43">
    <property type="entry name" value="STAGE 0 SPORULATION PROTEIN A HOMOLOG"/>
    <property type="match status" value="1"/>
</dbReference>
<dbReference type="GO" id="GO:0005829">
    <property type="term" value="C:cytosol"/>
    <property type="evidence" value="ECO:0007669"/>
    <property type="project" value="TreeGrafter"/>
</dbReference>
<dbReference type="InterPro" id="IPR001789">
    <property type="entry name" value="Sig_transdc_resp-reg_receiver"/>
</dbReference>
<dbReference type="CDD" id="cd00383">
    <property type="entry name" value="trans_reg_C"/>
    <property type="match status" value="1"/>
</dbReference>
<dbReference type="InterPro" id="IPR016032">
    <property type="entry name" value="Sig_transdc_resp-reg_C-effctor"/>
</dbReference>
<evidence type="ECO:0000259" key="7">
    <source>
        <dbReference type="PROSITE" id="PS51755"/>
    </source>
</evidence>
<dbReference type="EMBL" id="ADFR01000002">
    <property type="protein sequence ID" value="EFC06291.1"/>
    <property type="molecule type" value="Genomic_DNA"/>
</dbReference>
<feature type="domain" description="Response regulatory" evidence="6">
    <location>
        <begin position="3"/>
        <end position="116"/>
    </location>
</feature>
<dbReference type="GO" id="GO:0000156">
    <property type="term" value="F:phosphorelay response regulator activity"/>
    <property type="evidence" value="ECO:0007669"/>
    <property type="project" value="TreeGrafter"/>
</dbReference>
<name>D2MML5_9FIRM</name>
<dbReference type="PROSITE" id="PS51755">
    <property type="entry name" value="OMPR_PHOB"/>
    <property type="match status" value="1"/>
</dbReference>
<dbReference type="GO" id="GO:0006355">
    <property type="term" value="P:regulation of DNA-templated transcription"/>
    <property type="evidence" value="ECO:0007669"/>
    <property type="project" value="InterPro"/>
</dbReference>
<evidence type="ECO:0000256" key="4">
    <source>
        <dbReference type="PROSITE-ProRule" id="PRU00169"/>
    </source>
</evidence>
<evidence type="ECO:0000256" key="1">
    <source>
        <dbReference type="ARBA" id="ARBA00023015"/>
    </source>
</evidence>
<dbReference type="GO" id="GO:0032993">
    <property type="term" value="C:protein-DNA complex"/>
    <property type="evidence" value="ECO:0007669"/>
    <property type="project" value="TreeGrafter"/>
</dbReference>
<dbReference type="SUPFAM" id="SSF52172">
    <property type="entry name" value="CheY-like"/>
    <property type="match status" value="1"/>
</dbReference>
<dbReference type="AlphaFoldDB" id="D2MML5"/>
<evidence type="ECO:0000313" key="8">
    <source>
        <dbReference type="EMBL" id="EFC06291.1"/>
    </source>
</evidence>
<feature type="domain" description="OmpR/PhoB-type" evidence="7">
    <location>
        <begin position="118"/>
        <end position="218"/>
    </location>
</feature>
<keyword evidence="4" id="KW-0597">Phosphoprotein</keyword>
<dbReference type="OrthoDB" id="9790442at2"/>
<dbReference type="Pfam" id="PF00486">
    <property type="entry name" value="Trans_reg_C"/>
    <property type="match status" value="1"/>
</dbReference>
<dbReference type="Pfam" id="PF00072">
    <property type="entry name" value="Response_reg"/>
    <property type="match status" value="1"/>
</dbReference>
<sequence length="218" mass="25829">MSIIYLVEDDHALAIQIQKSLERWGYQTCLTKNFQCLDQEVNVCQPDLILLDIHLPYYDGFYWCEKIRKKLNTPILFLSSANEEMNIIHALSLGGDDFLQKPFSLELLIAKVQAILRRSQVHCDFYQYKELKLEELSLYYHEKELVLSPNEAKILKCLLKIAPKILKREELMDLLWKSEDFVDENTLSVNVSRLRKKMEEWEIPYHIETIRGMGYRLL</sequence>
<dbReference type="eggNOG" id="COG0745">
    <property type="taxonomic scope" value="Bacteria"/>
</dbReference>
<evidence type="ECO:0000256" key="2">
    <source>
        <dbReference type="ARBA" id="ARBA00023125"/>
    </source>
</evidence>
<feature type="modified residue" description="4-aspartylphosphate" evidence="4">
    <location>
        <position position="52"/>
    </location>
</feature>
<keyword evidence="1" id="KW-0805">Transcription regulation</keyword>
<dbReference type="PANTHER" id="PTHR48111">
    <property type="entry name" value="REGULATOR OF RPOS"/>
    <property type="match status" value="1"/>
</dbReference>
<dbReference type="InterPro" id="IPR011006">
    <property type="entry name" value="CheY-like_superfamily"/>
</dbReference>